<sequence length="224" mass="23384">MSENPDAIRADIEATRARLGTNVDAVADKVTPSNIVHRQTDKLKDAATGVKEKIMGAADHTGTRVQNTVQDTTHSGAGHTTNALHSTGDTLHDAKDNVASTLSDAGHTVAATPDRVKAKTQGNPLAAGLIAFGAGMLISSLIPASEKERQAADQLKTAAEPLTTELTDAAKGMVQDLKEPAQQAMDNVKTTATDGIEHVKTDSQDAATDVKDRATTAKDTIQNT</sequence>
<reference evidence="3" key="1">
    <citation type="submission" date="2016-10" db="EMBL/GenBank/DDBJ databases">
        <authorList>
            <person name="Varghese N."/>
            <person name="Submissions S."/>
        </authorList>
    </citation>
    <scope>NUCLEOTIDE SEQUENCE [LARGE SCALE GENOMIC DNA]</scope>
    <source>
        <strain evidence="3">IMMIB L-1606</strain>
    </source>
</reference>
<dbReference type="Proteomes" id="UP000198751">
    <property type="component" value="Chromosome I"/>
</dbReference>
<evidence type="ECO:0000256" key="1">
    <source>
        <dbReference type="SAM" id="MobiDB-lite"/>
    </source>
</evidence>
<feature type="compositionally biased region" description="Polar residues" evidence="1">
    <location>
        <begin position="71"/>
        <end position="89"/>
    </location>
</feature>
<proteinExistence type="predicted"/>
<organism evidence="2 3">
    <name type="scientific">Pseudarthrobacter equi</name>
    <dbReference type="NCBI Taxonomy" id="728066"/>
    <lineage>
        <taxon>Bacteria</taxon>
        <taxon>Bacillati</taxon>
        <taxon>Actinomycetota</taxon>
        <taxon>Actinomycetes</taxon>
        <taxon>Micrococcales</taxon>
        <taxon>Micrococcaceae</taxon>
        <taxon>Pseudarthrobacter</taxon>
    </lineage>
</organism>
<name>A0A1H1TAM1_9MICC</name>
<gene>
    <name evidence="2" type="ORF">SAMN04489743_0348</name>
</gene>
<dbReference type="Gene3D" id="1.20.120.20">
    <property type="entry name" value="Apolipoprotein"/>
    <property type="match status" value="2"/>
</dbReference>
<evidence type="ECO:0000313" key="2">
    <source>
        <dbReference type="EMBL" id="SDS56659.1"/>
    </source>
</evidence>
<feature type="region of interest" description="Disordered" evidence="1">
    <location>
        <begin position="182"/>
        <end position="224"/>
    </location>
</feature>
<feature type="compositionally biased region" description="Basic and acidic residues" evidence="1">
    <location>
        <begin position="195"/>
        <end position="216"/>
    </location>
</feature>
<evidence type="ECO:0008006" key="4">
    <source>
        <dbReference type="Google" id="ProtNLM"/>
    </source>
</evidence>
<feature type="region of interest" description="Disordered" evidence="1">
    <location>
        <begin position="71"/>
        <end position="91"/>
    </location>
</feature>
<dbReference type="RefSeq" id="WP_091717011.1">
    <property type="nucleotide sequence ID" value="NZ_LT629779.1"/>
</dbReference>
<feature type="compositionally biased region" description="Polar residues" evidence="1">
    <location>
        <begin position="184"/>
        <end position="193"/>
    </location>
</feature>
<keyword evidence="3" id="KW-1185">Reference proteome</keyword>
<dbReference type="SUPFAM" id="SSF58113">
    <property type="entry name" value="Apolipoprotein A-I"/>
    <property type="match status" value="1"/>
</dbReference>
<dbReference type="OrthoDB" id="3218417at2"/>
<dbReference type="EMBL" id="LT629779">
    <property type="protein sequence ID" value="SDS56659.1"/>
    <property type="molecule type" value="Genomic_DNA"/>
</dbReference>
<dbReference type="InterPro" id="IPR022062">
    <property type="entry name" value="DUF3618"/>
</dbReference>
<protein>
    <recommendedName>
        <fullName evidence="4">DUF3618 domain-containing protein</fullName>
    </recommendedName>
</protein>
<dbReference type="Pfam" id="PF12277">
    <property type="entry name" value="DUF3618"/>
    <property type="match status" value="1"/>
</dbReference>
<accession>A0A1H1TAM1</accession>
<evidence type="ECO:0000313" key="3">
    <source>
        <dbReference type="Proteomes" id="UP000198751"/>
    </source>
</evidence>
<dbReference type="AlphaFoldDB" id="A0A1H1TAM1"/>